<dbReference type="Proteomes" id="UP000192223">
    <property type="component" value="Unplaced"/>
</dbReference>
<evidence type="ECO:0000313" key="8">
    <source>
        <dbReference type="RefSeq" id="XP_025833755.1"/>
    </source>
</evidence>
<protein>
    <submittedName>
        <fullName evidence="8">Uncharacterized protein LOC112905462</fullName>
    </submittedName>
</protein>
<proteinExistence type="predicted"/>
<dbReference type="OrthoDB" id="6733330at2759"/>
<evidence type="ECO:0000256" key="5">
    <source>
        <dbReference type="ARBA" id="ARBA00023157"/>
    </source>
</evidence>
<evidence type="ECO:0000256" key="1">
    <source>
        <dbReference type="ARBA" id="ARBA00022670"/>
    </source>
</evidence>
<feature type="domain" description="Clip" evidence="6">
    <location>
        <begin position="30"/>
        <end position="82"/>
    </location>
</feature>
<dbReference type="KEGG" id="apln:112905462"/>
<name>A0A7F5RCS8_AGRPL</name>
<keyword evidence="2" id="KW-0732">Signal</keyword>
<keyword evidence="5" id="KW-1015">Disulfide bond</keyword>
<organism evidence="7 8">
    <name type="scientific">Agrilus planipennis</name>
    <name type="common">Emerald ash borer</name>
    <name type="synonym">Agrilus marcopoli</name>
    <dbReference type="NCBI Taxonomy" id="224129"/>
    <lineage>
        <taxon>Eukaryota</taxon>
        <taxon>Metazoa</taxon>
        <taxon>Ecdysozoa</taxon>
        <taxon>Arthropoda</taxon>
        <taxon>Hexapoda</taxon>
        <taxon>Insecta</taxon>
        <taxon>Pterygota</taxon>
        <taxon>Neoptera</taxon>
        <taxon>Endopterygota</taxon>
        <taxon>Coleoptera</taxon>
        <taxon>Polyphaga</taxon>
        <taxon>Elateriformia</taxon>
        <taxon>Buprestoidea</taxon>
        <taxon>Buprestidae</taxon>
        <taxon>Agrilinae</taxon>
        <taxon>Agrilus</taxon>
    </lineage>
</organism>
<dbReference type="InParanoid" id="A0A7F5RCS8"/>
<evidence type="ECO:0000256" key="3">
    <source>
        <dbReference type="ARBA" id="ARBA00022801"/>
    </source>
</evidence>
<dbReference type="RefSeq" id="XP_025833755.1">
    <property type="nucleotide sequence ID" value="XM_025977970.1"/>
</dbReference>
<dbReference type="GeneID" id="112905462"/>
<reference evidence="8" key="1">
    <citation type="submission" date="2025-08" db="UniProtKB">
        <authorList>
            <consortium name="RefSeq"/>
        </authorList>
    </citation>
    <scope>IDENTIFICATION</scope>
    <source>
        <tissue evidence="8">Entire body</tissue>
    </source>
</reference>
<accession>A0A7F5RCS8</accession>
<gene>
    <name evidence="8" type="primary">LOC112905462</name>
</gene>
<evidence type="ECO:0000256" key="4">
    <source>
        <dbReference type="ARBA" id="ARBA00022825"/>
    </source>
</evidence>
<dbReference type="SMART" id="SM00680">
    <property type="entry name" value="CLIP"/>
    <property type="match status" value="1"/>
</dbReference>
<keyword evidence="4" id="KW-0720">Serine protease</keyword>
<dbReference type="PROSITE" id="PS51888">
    <property type="entry name" value="CLIP"/>
    <property type="match status" value="1"/>
</dbReference>
<dbReference type="Gene3D" id="3.30.1640.30">
    <property type="match status" value="1"/>
</dbReference>
<dbReference type="InterPro" id="IPR038565">
    <property type="entry name" value="CLIP_sf"/>
</dbReference>
<keyword evidence="1" id="KW-0645">Protease</keyword>
<dbReference type="AlphaFoldDB" id="A0A7F5RCS8"/>
<dbReference type="GO" id="GO:0006508">
    <property type="term" value="P:proteolysis"/>
    <property type="evidence" value="ECO:0007669"/>
    <property type="project" value="UniProtKB-KW"/>
</dbReference>
<dbReference type="InterPro" id="IPR022700">
    <property type="entry name" value="CLIP"/>
</dbReference>
<keyword evidence="7" id="KW-1185">Reference proteome</keyword>
<sequence length="161" mass="18714">MWFLIKFISVFTTLSYIQTIIIIGAGQVEVCTRQSSSCISIKDCKHFMSFLEHTEKPLKSPIVSFLRSHQCGFQGGYPKVCCKDLPENFTISVQRNISTVTGNIETPCDDKKQINIKVENIDEKRKILDDFFSNSDDDFDLLTEFDFLRRKRHYVTEIEIR</sequence>
<dbReference type="GO" id="GO:0008236">
    <property type="term" value="F:serine-type peptidase activity"/>
    <property type="evidence" value="ECO:0007669"/>
    <property type="project" value="UniProtKB-KW"/>
</dbReference>
<evidence type="ECO:0000256" key="2">
    <source>
        <dbReference type="ARBA" id="ARBA00022729"/>
    </source>
</evidence>
<dbReference type="Pfam" id="PF12032">
    <property type="entry name" value="CLIP"/>
    <property type="match status" value="1"/>
</dbReference>
<evidence type="ECO:0000313" key="7">
    <source>
        <dbReference type="Proteomes" id="UP000192223"/>
    </source>
</evidence>
<evidence type="ECO:0000259" key="6">
    <source>
        <dbReference type="PROSITE" id="PS51888"/>
    </source>
</evidence>
<keyword evidence="3" id="KW-0378">Hydrolase</keyword>